<evidence type="ECO:0000313" key="4">
    <source>
        <dbReference type="Proteomes" id="UP000007879"/>
    </source>
</evidence>
<dbReference type="Gene3D" id="3.40.50.300">
    <property type="entry name" value="P-loop containing nucleotide triphosphate hydrolases"/>
    <property type="match status" value="1"/>
</dbReference>
<evidence type="ECO:0000256" key="1">
    <source>
        <dbReference type="SAM" id="MobiDB-lite"/>
    </source>
</evidence>
<feature type="region of interest" description="Disordered" evidence="1">
    <location>
        <begin position="545"/>
        <end position="596"/>
    </location>
</feature>
<evidence type="ECO:0000313" key="3">
    <source>
        <dbReference type="EnsemblMetazoa" id="XP_019857056.1"/>
    </source>
</evidence>
<keyword evidence="4" id="KW-1185">Reference proteome</keyword>
<dbReference type="Pfam" id="PF00350">
    <property type="entry name" value="Dynamin_N"/>
    <property type="match status" value="1"/>
</dbReference>
<accession>A0AAN0JJU2</accession>
<dbReference type="SUPFAM" id="SSF52540">
    <property type="entry name" value="P-loop containing nucleoside triphosphate hydrolases"/>
    <property type="match status" value="1"/>
</dbReference>
<name>A0AAN0JJU2_AMPQE</name>
<feature type="domain" description="Dynamin N-terminal" evidence="2">
    <location>
        <begin position="133"/>
        <end position="311"/>
    </location>
</feature>
<feature type="compositionally biased region" description="Acidic residues" evidence="1">
    <location>
        <begin position="576"/>
        <end position="590"/>
    </location>
</feature>
<dbReference type="KEGG" id="aqu:109585416"/>
<dbReference type="EnsemblMetazoa" id="XM_020001497.1">
    <property type="protein sequence ID" value="XP_019857056.1"/>
    <property type="gene ID" value="LOC109585416"/>
</dbReference>
<gene>
    <name evidence="3" type="primary">109585416</name>
</gene>
<organism evidence="3 4">
    <name type="scientific">Amphimedon queenslandica</name>
    <name type="common">Sponge</name>
    <dbReference type="NCBI Taxonomy" id="400682"/>
    <lineage>
        <taxon>Eukaryota</taxon>
        <taxon>Metazoa</taxon>
        <taxon>Porifera</taxon>
        <taxon>Demospongiae</taxon>
        <taxon>Heteroscleromorpha</taxon>
        <taxon>Haplosclerida</taxon>
        <taxon>Niphatidae</taxon>
        <taxon>Amphimedon</taxon>
    </lineage>
</organism>
<reference evidence="4" key="1">
    <citation type="journal article" date="2010" name="Nature">
        <title>The Amphimedon queenslandica genome and the evolution of animal complexity.</title>
        <authorList>
            <person name="Srivastava M."/>
            <person name="Simakov O."/>
            <person name="Chapman J."/>
            <person name="Fahey B."/>
            <person name="Gauthier M.E."/>
            <person name="Mitros T."/>
            <person name="Richards G.S."/>
            <person name="Conaco C."/>
            <person name="Dacre M."/>
            <person name="Hellsten U."/>
            <person name="Larroux C."/>
            <person name="Putnam N.H."/>
            <person name="Stanke M."/>
            <person name="Adamska M."/>
            <person name="Darling A."/>
            <person name="Degnan S.M."/>
            <person name="Oakley T.H."/>
            <person name="Plachetzki D.C."/>
            <person name="Zhai Y."/>
            <person name="Adamski M."/>
            <person name="Calcino A."/>
            <person name="Cummins S.F."/>
            <person name="Goodstein D.M."/>
            <person name="Harris C."/>
            <person name="Jackson D.J."/>
            <person name="Leys S.P."/>
            <person name="Shu S."/>
            <person name="Woodcroft B.J."/>
            <person name="Vervoort M."/>
            <person name="Kosik K.S."/>
            <person name="Manning G."/>
            <person name="Degnan B.M."/>
            <person name="Rokhsar D.S."/>
        </authorList>
    </citation>
    <scope>NUCLEOTIDE SEQUENCE [LARGE SCALE GENOMIC DNA]</scope>
</reference>
<feature type="compositionally biased region" description="Basic and acidic residues" evidence="1">
    <location>
        <begin position="565"/>
        <end position="575"/>
    </location>
</feature>
<dbReference type="Proteomes" id="UP000007879">
    <property type="component" value="Unassembled WGS sequence"/>
</dbReference>
<protein>
    <recommendedName>
        <fullName evidence="2">Dynamin N-terminal domain-containing protein</fullName>
    </recommendedName>
</protein>
<reference evidence="3" key="2">
    <citation type="submission" date="2024-06" db="UniProtKB">
        <authorList>
            <consortium name="EnsemblMetazoa"/>
        </authorList>
    </citation>
    <scope>IDENTIFICATION</scope>
</reference>
<dbReference type="AlphaFoldDB" id="A0AAN0JJU2"/>
<evidence type="ECO:0000259" key="2">
    <source>
        <dbReference type="Pfam" id="PF00350"/>
    </source>
</evidence>
<dbReference type="InterPro" id="IPR045063">
    <property type="entry name" value="Dynamin_N"/>
</dbReference>
<proteinExistence type="predicted"/>
<dbReference type="InterPro" id="IPR027417">
    <property type="entry name" value="P-loop_NTPase"/>
</dbReference>
<sequence length="871" mass="99708">MATPFHDNSALVEEELPRKQLRVAAVQGMLQSNTQHTSTIDMSRLQSFNEAVETAIADVNTLRERSLTLLYERFSSLDKTAIIHKEDFQGDGDQICKKLLYRMKEFNKNYKDKNLDKHLRLGLSKVKSPTITIGVLGRIKCGKSTLLNALTYSEFFPTDQCNPETSVIVSIRHSSSMHSGLCDTDPQHGKGLNCPQLQNELGVVIATRSFDIQEKLAEINTKARHTKAAQQYYTIVTNIPALSNEKSAINLVLQDTPGLGEAVGSKATNNIADLAETALLNCSAYIYILDCNKLRDLLDVEALELLQNKDTEVYKDGRLITVANLLDRAIERAPGSRSGRKITSLTQIQNNVRHMMKNDIKIVIPESLVIPAVALWASCSRLIPLDDLDGMEDLHSWRKKFERTLDIRRDRKVNSKDFIEKASGIQTIEEWLRMVAQFSEPVLQKSKYSDALHCSKVCINTSDLYQQELKRKADELVCEMEVQQAMWNEAVKLFNDIETQLLLFRSILEAAYDQDTKEPKQRMLGIANELLDTFQSTCLQKCSAPQYGEKEEGSEPLLVGDESEERARESEREVEGGEVEDGEDDDDTTLDDTHKDLPNTVMSKVYRVLEFKLNLQSFIVELESRINDYLETVRFVCVPAAIPLEEFGENKKQLYQYALNFFNTKMLHRQQNEAHVYKAPRPDEIQDILTHHEVTLNQLREKAEIKIIAYNRKLKLGWLGRMVVWIKAKFGQEDAKETHTMRRGDVVSAIQYLRNKKCIDECIRYLEVTLKKEIVECYYNTYSQHVKAVLQEYEENCLTLMAELSSKKETEIQEVLRKLQQTCKELNYLINCNYTMQQLKNEVNLELVKAFGKEEETELDASDLNLSQYSV</sequence>